<reference evidence="1" key="1">
    <citation type="submission" date="2008-06" db="EMBL/GenBank/DDBJ databases">
        <title>Complete sequence of Chlorobium phaeobacteroides BS1.</title>
        <authorList>
            <consortium name="US DOE Joint Genome Institute"/>
            <person name="Lucas S."/>
            <person name="Copeland A."/>
            <person name="Lapidus A."/>
            <person name="Glavina del Rio T."/>
            <person name="Dalin E."/>
            <person name="Tice H."/>
            <person name="Bruce D."/>
            <person name="Goodwin L."/>
            <person name="Pitluck S."/>
            <person name="Schmutz J."/>
            <person name="Larimer F."/>
            <person name="Land M."/>
            <person name="Hauser L."/>
            <person name="Kyrpides N."/>
            <person name="Ovchinnikova G."/>
            <person name="Li T."/>
            <person name="Liu Z."/>
            <person name="Zhao F."/>
            <person name="Overmann J."/>
            <person name="Bryant D.A."/>
            <person name="Richardson P."/>
        </authorList>
    </citation>
    <scope>NUCLEOTIDE SEQUENCE [LARGE SCALE GENOMIC DNA]</scope>
    <source>
        <strain evidence="1">BS1</strain>
    </source>
</reference>
<keyword evidence="1" id="KW-0808">Transferase</keyword>
<dbReference type="EMBL" id="CP001101">
    <property type="protein sequence ID" value="ACE03539.1"/>
    <property type="molecule type" value="Genomic_DNA"/>
</dbReference>
<dbReference type="GO" id="GO:0032259">
    <property type="term" value="P:methylation"/>
    <property type="evidence" value="ECO:0007669"/>
    <property type="project" value="UniProtKB-KW"/>
</dbReference>
<protein>
    <submittedName>
        <fullName evidence="1">Methyltransferase type 12</fullName>
    </submittedName>
</protein>
<dbReference type="eggNOG" id="COG3897">
    <property type="taxonomic scope" value="Bacteria"/>
</dbReference>
<dbReference type="CDD" id="cd02440">
    <property type="entry name" value="AdoMet_MTases"/>
    <property type="match status" value="1"/>
</dbReference>
<dbReference type="InterPro" id="IPR029063">
    <property type="entry name" value="SAM-dependent_MTases_sf"/>
</dbReference>
<dbReference type="AlphaFoldDB" id="B3EMR1"/>
<gene>
    <name evidence="1" type="ordered locus">Cphamn1_0580</name>
</gene>
<evidence type="ECO:0000313" key="1">
    <source>
        <dbReference type="EMBL" id="ACE03539.1"/>
    </source>
</evidence>
<organism evidence="1">
    <name type="scientific">Chlorobium phaeobacteroides (strain BS1)</name>
    <dbReference type="NCBI Taxonomy" id="331678"/>
    <lineage>
        <taxon>Bacteria</taxon>
        <taxon>Pseudomonadati</taxon>
        <taxon>Chlorobiota</taxon>
        <taxon>Chlorobiia</taxon>
        <taxon>Chlorobiales</taxon>
        <taxon>Chlorobiaceae</taxon>
        <taxon>Chlorobium/Pelodictyon group</taxon>
        <taxon>Chlorobium</taxon>
    </lineage>
</organism>
<proteinExistence type="predicted"/>
<dbReference type="Pfam" id="PF10294">
    <property type="entry name" value="Methyltransf_16"/>
    <property type="match status" value="1"/>
</dbReference>
<sequence length="233" mass="26339">MIEDGQTIPSMLDALKEEYDIETTSYSIGGVAFSFVSVRDSYALLDRISPEDFVKDEQMPYWAEIWPAAVTLSEFIVNDLDVRDKKIVEIGAGLGMTSVTAARMGADVLSTDYSGEALRFIRLNALKNNVSLNAQQLDWRSVGCEERFDMLFAADVLYERVNLLPILNAVESLLKPDGYAYIADPRRRVAQQFLDLVLENGFSVQSYARNYMRGDHSISLTIYRLSKFRSEDD</sequence>
<dbReference type="InterPro" id="IPR019410">
    <property type="entry name" value="Methyltransf_16"/>
</dbReference>
<dbReference type="OrthoDB" id="9784229at2"/>
<dbReference type="STRING" id="331678.Cphamn1_0580"/>
<accession>B3EMR1</accession>
<name>B3EMR1_CHLPB</name>
<dbReference type="HOGENOM" id="CLU_082963_2_0_10"/>
<dbReference type="PANTHER" id="PTHR14614">
    <property type="entry name" value="HEPATOCELLULAR CARCINOMA-ASSOCIATED ANTIGEN"/>
    <property type="match status" value="1"/>
</dbReference>
<dbReference type="GO" id="GO:0008168">
    <property type="term" value="F:methyltransferase activity"/>
    <property type="evidence" value="ECO:0007669"/>
    <property type="project" value="UniProtKB-KW"/>
</dbReference>
<keyword evidence="1" id="KW-0489">Methyltransferase</keyword>
<dbReference type="SUPFAM" id="SSF53335">
    <property type="entry name" value="S-adenosyl-L-methionine-dependent methyltransferases"/>
    <property type="match status" value="1"/>
</dbReference>
<dbReference type="KEGG" id="cpb:Cphamn1_0580"/>
<dbReference type="Gene3D" id="3.40.50.150">
    <property type="entry name" value="Vaccinia Virus protein VP39"/>
    <property type="match status" value="1"/>
</dbReference>